<organism evidence="2 3">
    <name type="scientific">Toxoplasma gondii RUB</name>
    <dbReference type="NCBI Taxonomy" id="935652"/>
    <lineage>
        <taxon>Eukaryota</taxon>
        <taxon>Sar</taxon>
        <taxon>Alveolata</taxon>
        <taxon>Apicomplexa</taxon>
        <taxon>Conoidasida</taxon>
        <taxon>Coccidia</taxon>
        <taxon>Eucoccidiorida</taxon>
        <taxon>Eimeriorina</taxon>
        <taxon>Sarcocystidae</taxon>
        <taxon>Toxoplasma</taxon>
    </lineage>
</organism>
<dbReference type="Proteomes" id="UP000028834">
    <property type="component" value="Unassembled WGS sequence"/>
</dbReference>
<feature type="transmembrane region" description="Helical" evidence="1">
    <location>
        <begin position="20"/>
        <end position="42"/>
    </location>
</feature>
<reference evidence="2 3" key="1">
    <citation type="submission" date="2014-05" db="EMBL/GenBank/DDBJ databases">
        <authorList>
            <person name="Sibley D."/>
            <person name="Venepally P."/>
            <person name="Karamycheva S."/>
            <person name="Hadjithomas M."/>
            <person name="Khan A."/>
            <person name="Brunk B."/>
            <person name="Roos D."/>
            <person name="Caler E."/>
            <person name="Lorenzi H."/>
        </authorList>
    </citation>
    <scope>NUCLEOTIDE SEQUENCE [LARGE SCALE GENOMIC DNA]</scope>
    <source>
        <strain evidence="2 3">RUB</strain>
    </source>
</reference>
<keyword evidence="1" id="KW-0472">Membrane</keyword>
<gene>
    <name evidence="2" type="ORF">TGRUB_433010</name>
</gene>
<evidence type="ECO:0000313" key="3">
    <source>
        <dbReference type="Proteomes" id="UP000028834"/>
    </source>
</evidence>
<accession>A0A086LNP7</accession>
<dbReference type="EMBL" id="AFYV02002582">
    <property type="protein sequence ID" value="KFG58265.1"/>
    <property type="molecule type" value="Genomic_DNA"/>
</dbReference>
<comment type="caution">
    <text evidence="2">The sequence shown here is derived from an EMBL/GenBank/DDBJ whole genome shotgun (WGS) entry which is preliminary data.</text>
</comment>
<keyword evidence="1 2" id="KW-0812">Transmembrane</keyword>
<keyword evidence="1" id="KW-1133">Transmembrane helix</keyword>
<evidence type="ECO:0000313" key="2">
    <source>
        <dbReference type="EMBL" id="KFG58265.1"/>
    </source>
</evidence>
<name>A0A086LNP7_TOXGO</name>
<proteinExistence type="predicted"/>
<protein>
    <submittedName>
        <fullName evidence="2">Putative transmembrane protein</fullName>
    </submittedName>
</protein>
<dbReference type="AlphaFoldDB" id="A0A086LNP7"/>
<evidence type="ECO:0000256" key="1">
    <source>
        <dbReference type="SAM" id="Phobius"/>
    </source>
</evidence>
<dbReference type="VEuPathDB" id="ToxoDB:TGRUB_433010"/>
<sequence>MTLEERYASRQGFRRMRSFVLIAVLFSRFFATLFSPVLSVFFCCLRFRLHLAPSQFPVSFLRRRRGGEDLLRAWPACGGRERRLEAARGAEGDGGDSPTGG</sequence>